<dbReference type="InterPro" id="IPR036908">
    <property type="entry name" value="RlpA-like_sf"/>
</dbReference>
<evidence type="ECO:0000256" key="1">
    <source>
        <dbReference type="ARBA" id="ARBA00023239"/>
    </source>
</evidence>
<evidence type="ECO:0000256" key="4">
    <source>
        <dbReference type="RuleBase" id="RU003495"/>
    </source>
</evidence>
<reference evidence="6 7" key="1">
    <citation type="submission" date="2019-03" db="EMBL/GenBank/DDBJ databases">
        <authorList>
            <person name="Nijsse B."/>
        </authorList>
    </citation>
    <scope>NUCLEOTIDE SEQUENCE [LARGE SCALE GENOMIC DNA]</scope>
    <source>
        <strain evidence="6">Desulfoluna butyratoxydans MSL71</strain>
    </source>
</reference>
<dbReference type="Proteomes" id="UP000507962">
    <property type="component" value="Unassembled WGS sequence"/>
</dbReference>
<dbReference type="PROSITE" id="PS51257">
    <property type="entry name" value="PROKAR_LIPOPROTEIN"/>
    <property type="match status" value="1"/>
</dbReference>
<dbReference type="GO" id="GO:0000270">
    <property type="term" value="P:peptidoglycan metabolic process"/>
    <property type="evidence" value="ECO:0007669"/>
    <property type="project" value="UniProtKB-UniRule"/>
</dbReference>
<dbReference type="GO" id="GO:0071555">
    <property type="term" value="P:cell wall organization"/>
    <property type="evidence" value="ECO:0007669"/>
    <property type="project" value="UniProtKB-KW"/>
</dbReference>
<accession>A0A4U8YMM1</accession>
<keyword evidence="1 3" id="KW-0456">Lyase</keyword>
<dbReference type="EMBL" id="CAADHO010000004">
    <property type="protein sequence ID" value="VFQ44794.1"/>
    <property type="molecule type" value="Genomic_DNA"/>
</dbReference>
<dbReference type="AlphaFoldDB" id="A0A4U8YMM1"/>
<comment type="function">
    <text evidence="3">Lytic transglycosylase with a strong preference for naked glycan strands that lack stem peptides.</text>
</comment>
<protein>
    <recommendedName>
        <fullName evidence="3">Probable endolytic peptidoglycan transglycosylase RlpA</fullName>
        <ecNumber evidence="3">4.2.2.-</ecNumber>
    </recommendedName>
</protein>
<dbReference type="SUPFAM" id="SSF50685">
    <property type="entry name" value="Barwin-like endoglucanases"/>
    <property type="match status" value="1"/>
</dbReference>
<dbReference type="EC" id="4.2.2.-" evidence="3"/>
<dbReference type="InterPro" id="IPR009009">
    <property type="entry name" value="RlpA-like_DPBB"/>
</dbReference>
<feature type="domain" description="RlpA-like protein double-psi beta-barrel" evidence="5">
    <location>
        <begin position="35"/>
        <end position="124"/>
    </location>
</feature>
<gene>
    <name evidence="3" type="primary">rlpA</name>
    <name evidence="6" type="ORF">MSL71_24510</name>
</gene>
<dbReference type="GO" id="GO:0005886">
    <property type="term" value="C:plasma membrane"/>
    <property type="evidence" value="ECO:0007669"/>
    <property type="project" value="UniProtKB-SubCell"/>
</dbReference>
<dbReference type="Gene3D" id="2.40.40.10">
    <property type="entry name" value="RlpA-like domain"/>
    <property type="match status" value="1"/>
</dbReference>
<dbReference type="GO" id="GO:0008932">
    <property type="term" value="F:lytic endotransglycosylase activity"/>
    <property type="evidence" value="ECO:0007669"/>
    <property type="project" value="UniProtKB-UniRule"/>
</dbReference>
<keyword evidence="3 6" id="KW-0449">Lipoprotein</keyword>
<evidence type="ECO:0000313" key="7">
    <source>
        <dbReference type="Proteomes" id="UP000507962"/>
    </source>
</evidence>
<dbReference type="CDD" id="cd22268">
    <property type="entry name" value="DPBB_RlpA-like"/>
    <property type="match status" value="1"/>
</dbReference>
<dbReference type="NCBIfam" id="TIGR00413">
    <property type="entry name" value="rlpA"/>
    <property type="match status" value="1"/>
</dbReference>
<keyword evidence="2 3" id="KW-0961">Cell wall biogenesis/degradation</keyword>
<sequence>MKAGNKFVFCMIVAFTVGCTSLPRKSPSNWIGYTERGKASFYAMKYQFRKTASGERFNQLSKTAAHKRLPFGSKVKVTNVKNGKSVIVKINDRGPFVKGRIIDLSRSAFSNIGNTASGVINVRIEVIE</sequence>
<evidence type="ECO:0000256" key="3">
    <source>
        <dbReference type="HAMAP-Rule" id="MF_02071"/>
    </source>
</evidence>
<dbReference type="Pfam" id="PF03330">
    <property type="entry name" value="DPBB_1"/>
    <property type="match status" value="1"/>
</dbReference>
<keyword evidence="3" id="KW-0564">Palmitate</keyword>
<dbReference type="InterPro" id="IPR034718">
    <property type="entry name" value="RlpA"/>
</dbReference>
<keyword evidence="7" id="KW-1185">Reference proteome</keyword>
<proteinExistence type="inferred from homology"/>
<evidence type="ECO:0000259" key="5">
    <source>
        <dbReference type="Pfam" id="PF03330"/>
    </source>
</evidence>
<evidence type="ECO:0000256" key="2">
    <source>
        <dbReference type="ARBA" id="ARBA00023316"/>
    </source>
</evidence>
<dbReference type="HAMAP" id="MF_02071">
    <property type="entry name" value="RlpA"/>
    <property type="match status" value="1"/>
</dbReference>
<keyword evidence="3" id="KW-1003">Cell membrane</keyword>
<name>A0A4U8YMM1_9BACT</name>
<comment type="subcellular location">
    <subcellularLocation>
        <location evidence="3">Cell membrane</location>
        <topology evidence="3">Lipid-anchor</topology>
    </subcellularLocation>
</comment>
<keyword evidence="3" id="KW-0472">Membrane</keyword>
<dbReference type="InterPro" id="IPR012997">
    <property type="entry name" value="RplA"/>
</dbReference>
<organism evidence="6 7">
    <name type="scientific">Desulfoluna butyratoxydans</name>
    <dbReference type="NCBI Taxonomy" id="231438"/>
    <lineage>
        <taxon>Bacteria</taxon>
        <taxon>Pseudomonadati</taxon>
        <taxon>Thermodesulfobacteriota</taxon>
        <taxon>Desulfobacteria</taxon>
        <taxon>Desulfobacterales</taxon>
        <taxon>Desulfolunaceae</taxon>
        <taxon>Desulfoluna</taxon>
    </lineage>
</organism>
<dbReference type="PANTHER" id="PTHR34183">
    <property type="entry name" value="ENDOLYTIC PEPTIDOGLYCAN TRANSGLYCOSYLASE RLPA"/>
    <property type="match status" value="1"/>
</dbReference>
<comment type="similarity">
    <text evidence="3 4">Belongs to the RlpA family.</text>
</comment>
<dbReference type="PANTHER" id="PTHR34183:SF8">
    <property type="entry name" value="ENDOLYTIC PEPTIDOGLYCAN TRANSGLYCOSYLASE RLPA-RELATED"/>
    <property type="match status" value="1"/>
</dbReference>
<dbReference type="RefSeq" id="WP_246317781.1">
    <property type="nucleotide sequence ID" value="NZ_CAADHO010000004.1"/>
</dbReference>
<evidence type="ECO:0000313" key="6">
    <source>
        <dbReference type="EMBL" id="VFQ44794.1"/>
    </source>
</evidence>